<sequence length="411" mass="47292">MMDRIDRGYEIAKEMYAGIGVDTDMAMERLDDIPVSMHCWQIDDLSGFENPHKGLTGGIQATGGDTSRAKNKEEFFRNLEKALALVPGRKKVALHAIYRDDLGSFVDRDAIEPAHFASWAEWAKEHGVGLDFNPTYFSHEKADTDFTLSSYDRHIREFWIEHGKRCRRISAYLGKRLKEVCINNHWIPDGYKDLTVDRQAHRELLLESMNQIMAEKYDPGHMTDSWESKLFGLGLESYTVGSHEFYTNYAMSHENCMVCMDMGHFHPTEQIADKMTSYLAFGKEVMLHVSRPVRWDSDHVVILSDEVRDVMTEICRQNAFDRVHIGTDYFDASINRVAAQALGARSIKQALLYGLLEPAERLKKYELEGDYTRRLAYIERQKAMPFGLVWDKYCQKNNVPAGDWVESALYG</sequence>
<dbReference type="Gene3D" id="3.20.20.150">
    <property type="entry name" value="Divalent-metal-dependent TIM barrel enzymes"/>
    <property type="match status" value="1"/>
</dbReference>
<comment type="function">
    <text evidence="6">Catalyzes the interconversion of L-rhamnose and L-rhamnulose.</text>
</comment>
<dbReference type="Proteomes" id="UP000280696">
    <property type="component" value="Unassembled WGS sequence"/>
</dbReference>
<dbReference type="GO" id="GO:0019301">
    <property type="term" value="P:rhamnose catabolic process"/>
    <property type="evidence" value="ECO:0007669"/>
    <property type="project" value="UniProtKB-UniRule"/>
</dbReference>
<dbReference type="GO" id="GO:0005737">
    <property type="term" value="C:cytoplasm"/>
    <property type="evidence" value="ECO:0007669"/>
    <property type="project" value="UniProtKB-SubCell"/>
</dbReference>
<dbReference type="OrthoDB" id="9766697at2"/>
<dbReference type="RefSeq" id="WP_120466485.1">
    <property type="nucleotide sequence ID" value="NZ_RAYQ01000002.1"/>
</dbReference>
<dbReference type="GO" id="GO:0008740">
    <property type="term" value="F:L-rhamnose isomerase activity"/>
    <property type="evidence" value="ECO:0007669"/>
    <property type="project" value="UniProtKB-UniRule"/>
</dbReference>
<proteinExistence type="inferred from homology"/>
<comment type="cofactor">
    <cofactor evidence="6">
        <name>Mn(2+)</name>
        <dbReference type="ChEBI" id="CHEBI:29035"/>
    </cofactor>
    <text evidence="6">Binds 1 Mn(2+) ion per subunit.</text>
</comment>
<dbReference type="PANTHER" id="PTHR30268">
    <property type="entry name" value="L-RHAMNOSE ISOMERASE"/>
    <property type="match status" value="1"/>
</dbReference>
<dbReference type="InterPro" id="IPR009308">
    <property type="entry name" value="Rhamnose_isomerase"/>
</dbReference>
<name>A0A3A9B2A5_9FIRM</name>
<dbReference type="NCBIfam" id="NF002203">
    <property type="entry name" value="PRK01076.1"/>
    <property type="match status" value="1"/>
</dbReference>
<evidence type="ECO:0000256" key="6">
    <source>
        <dbReference type="HAMAP-Rule" id="MF_00541"/>
    </source>
</evidence>
<dbReference type="AlphaFoldDB" id="A0A3A9B2A5"/>
<dbReference type="UniPathway" id="UPA00541">
    <property type="reaction ID" value="UER00601"/>
</dbReference>
<reference evidence="7 8" key="1">
    <citation type="submission" date="2018-09" db="EMBL/GenBank/DDBJ databases">
        <title>Murine metabolic-syndrome-specific gut microbial biobank.</title>
        <authorList>
            <person name="Liu C."/>
        </authorList>
    </citation>
    <scope>NUCLEOTIDE SEQUENCE [LARGE SCALE GENOMIC DNA]</scope>
    <source>
        <strain evidence="7 8">0.1xD8-82</strain>
    </source>
</reference>
<keyword evidence="5 6" id="KW-0684">Rhamnose metabolism</keyword>
<comment type="catalytic activity">
    <reaction evidence="6">
        <text>L-rhamnopyranose = L-rhamnulose</text>
        <dbReference type="Rhea" id="RHEA:23160"/>
        <dbReference type="ChEBI" id="CHEBI:17897"/>
        <dbReference type="ChEBI" id="CHEBI:62346"/>
        <dbReference type="EC" id="5.3.1.14"/>
    </reaction>
</comment>
<feature type="binding site" evidence="6">
    <location>
        <position position="264"/>
    </location>
    <ligand>
        <name>Mn(2+)</name>
        <dbReference type="ChEBI" id="CHEBI:29035"/>
    </ligand>
</feature>
<dbReference type="EC" id="5.3.1.14" evidence="6"/>
<keyword evidence="3 6" id="KW-0464">Manganese</keyword>
<comment type="pathway">
    <text evidence="6">Carbohydrate degradation; L-rhamnose degradation; glycerone phosphate from L-rhamnose: step 1/3.</text>
</comment>
<feature type="binding site" evidence="6">
    <location>
        <position position="296"/>
    </location>
    <ligand>
        <name>Mn(2+)</name>
        <dbReference type="ChEBI" id="CHEBI:29035"/>
    </ligand>
</feature>
<evidence type="ECO:0000256" key="2">
    <source>
        <dbReference type="ARBA" id="ARBA00022723"/>
    </source>
</evidence>
<dbReference type="PANTHER" id="PTHR30268:SF0">
    <property type="entry name" value="L-RHAMNOSE ISOMERASE"/>
    <property type="match status" value="1"/>
</dbReference>
<dbReference type="InterPro" id="IPR036237">
    <property type="entry name" value="Xyl_isomerase-like_sf"/>
</dbReference>
<evidence type="ECO:0000256" key="1">
    <source>
        <dbReference type="ARBA" id="ARBA00022490"/>
    </source>
</evidence>
<keyword evidence="2 6" id="KW-0479">Metal-binding</keyword>
<dbReference type="SUPFAM" id="SSF51658">
    <property type="entry name" value="Xylose isomerase-like"/>
    <property type="match status" value="1"/>
</dbReference>
<accession>A0A3A9B2A5</accession>
<keyword evidence="4 6" id="KW-0413">Isomerase</keyword>
<dbReference type="HAMAP" id="MF_00541">
    <property type="entry name" value="RhaA"/>
    <property type="match status" value="1"/>
</dbReference>
<organism evidence="7 8">
    <name type="scientific">Parablautia intestinalis</name>
    <dbReference type="NCBI Taxonomy" id="2320100"/>
    <lineage>
        <taxon>Bacteria</taxon>
        <taxon>Bacillati</taxon>
        <taxon>Bacillota</taxon>
        <taxon>Clostridia</taxon>
        <taxon>Lachnospirales</taxon>
        <taxon>Lachnospiraceae</taxon>
        <taxon>Parablautia</taxon>
    </lineage>
</organism>
<dbReference type="InterPro" id="IPR050337">
    <property type="entry name" value="L-rhamnose_isomerase"/>
</dbReference>
<feature type="binding site" evidence="6">
    <location>
        <position position="298"/>
    </location>
    <ligand>
        <name>Mn(2+)</name>
        <dbReference type="ChEBI" id="CHEBI:29035"/>
    </ligand>
</feature>
<keyword evidence="8" id="KW-1185">Reference proteome</keyword>
<comment type="caution">
    <text evidence="7">The sequence shown here is derived from an EMBL/GenBank/DDBJ whole genome shotgun (WGS) entry which is preliminary data.</text>
</comment>
<evidence type="ECO:0000313" key="8">
    <source>
        <dbReference type="Proteomes" id="UP000280696"/>
    </source>
</evidence>
<dbReference type="EMBL" id="RAYQ01000002">
    <property type="protein sequence ID" value="RKI93596.1"/>
    <property type="molecule type" value="Genomic_DNA"/>
</dbReference>
<evidence type="ECO:0000313" key="7">
    <source>
        <dbReference type="EMBL" id="RKI93596.1"/>
    </source>
</evidence>
<evidence type="ECO:0000256" key="3">
    <source>
        <dbReference type="ARBA" id="ARBA00023211"/>
    </source>
</evidence>
<evidence type="ECO:0000256" key="4">
    <source>
        <dbReference type="ARBA" id="ARBA00023235"/>
    </source>
</evidence>
<comment type="subcellular location">
    <subcellularLocation>
        <location evidence="6">Cytoplasm</location>
    </subcellularLocation>
</comment>
<protein>
    <recommendedName>
        <fullName evidence="6">L-rhamnose isomerase</fullName>
        <ecNumber evidence="6">5.3.1.14</ecNumber>
    </recommendedName>
</protein>
<dbReference type="GO" id="GO:0030145">
    <property type="term" value="F:manganese ion binding"/>
    <property type="evidence" value="ECO:0007669"/>
    <property type="project" value="UniProtKB-UniRule"/>
</dbReference>
<keyword evidence="1 6" id="KW-0963">Cytoplasm</keyword>
<gene>
    <name evidence="6" type="primary">rhaA</name>
    <name evidence="7" type="ORF">D7V94_02560</name>
</gene>
<comment type="similarity">
    <text evidence="6">Belongs to the rhamnose isomerase family.</text>
</comment>
<evidence type="ECO:0000256" key="5">
    <source>
        <dbReference type="ARBA" id="ARBA00023308"/>
    </source>
</evidence>
<dbReference type="GO" id="GO:0019324">
    <property type="term" value="P:L-lyxose metabolic process"/>
    <property type="evidence" value="ECO:0007669"/>
    <property type="project" value="TreeGrafter"/>
</dbReference>
<dbReference type="Pfam" id="PF06134">
    <property type="entry name" value="RhaA"/>
    <property type="match status" value="1"/>
</dbReference>